<proteinExistence type="predicted"/>
<evidence type="ECO:0000313" key="3">
    <source>
        <dbReference type="Proteomes" id="UP001271723"/>
    </source>
</evidence>
<protein>
    <recommendedName>
        <fullName evidence="4">Secreted protein</fullName>
    </recommendedName>
</protein>
<feature type="signal peptide" evidence="1">
    <location>
        <begin position="1"/>
        <end position="30"/>
    </location>
</feature>
<accession>A0ABU4LH05</accession>
<name>A0ABU4LH05_9ACTN</name>
<evidence type="ECO:0000313" key="2">
    <source>
        <dbReference type="EMBL" id="MDX2915082.1"/>
    </source>
</evidence>
<organism evidence="2 3">
    <name type="scientific">Streptomyces griseiscabiei</name>
    <dbReference type="NCBI Taxonomy" id="2993540"/>
    <lineage>
        <taxon>Bacteria</taxon>
        <taxon>Bacillati</taxon>
        <taxon>Actinomycetota</taxon>
        <taxon>Actinomycetes</taxon>
        <taxon>Kitasatosporales</taxon>
        <taxon>Streptomycetaceae</taxon>
        <taxon>Streptomyces</taxon>
    </lineage>
</organism>
<feature type="chain" id="PRO_5045921477" description="Secreted protein" evidence="1">
    <location>
        <begin position="31"/>
        <end position="50"/>
    </location>
</feature>
<comment type="caution">
    <text evidence="2">The sequence shown here is derived from an EMBL/GenBank/DDBJ whole genome shotgun (WGS) entry which is preliminary data.</text>
</comment>
<evidence type="ECO:0008006" key="4">
    <source>
        <dbReference type="Google" id="ProtNLM"/>
    </source>
</evidence>
<keyword evidence="1" id="KW-0732">Signal</keyword>
<sequence>MIRGPHLAVWSALTAAVLLFCTAQTPAVGAARTAEAVLFRLDDRVTGPDP</sequence>
<evidence type="ECO:0000256" key="1">
    <source>
        <dbReference type="SAM" id="SignalP"/>
    </source>
</evidence>
<reference evidence="2 3" key="1">
    <citation type="journal article" date="2023" name="Microb. Genom.">
        <title>Mesoterricola silvestris gen. nov., sp. nov., Mesoterricola sediminis sp. nov., Geothrix oryzae sp. nov., Geothrix edaphica sp. nov., Geothrix rubra sp. nov., and Geothrix limicola sp. nov., six novel members of Acidobacteriota isolated from soils.</title>
        <authorList>
            <person name="Weisberg A.J."/>
            <person name="Pearce E."/>
            <person name="Kramer C.G."/>
            <person name="Chang J.H."/>
            <person name="Clarke C.R."/>
        </authorList>
    </citation>
    <scope>NUCLEOTIDE SEQUENCE [LARGE SCALE GENOMIC DNA]</scope>
    <source>
        <strain evidence="2 3">NRRL_B-2795</strain>
    </source>
</reference>
<dbReference type="Proteomes" id="UP001271723">
    <property type="component" value="Unassembled WGS sequence"/>
</dbReference>
<gene>
    <name evidence="2" type="ORF">PV517_41235</name>
</gene>
<keyword evidence="3" id="KW-1185">Reference proteome</keyword>
<dbReference type="RefSeq" id="WP_179203194.1">
    <property type="nucleotide sequence ID" value="NZ_JAGJBZ010000004.1"/>
</dbReference>
<dbReference type="EMBL" id="JARAVY010000026">
    <property type="protein sequence ID" value="MDX2915082.1"/>
    <property type="molecule type" value="Genomic_DNA"/>
</dbReference>